<organism evidence="2 3">
    <name type="scientific">Polyangium mundeleinium</name>
    <dbReference type="NCBI Taxonomy" id="2995306"/>
    <lineage>
        <taxon>Bacteria</taxon>
        <taxon>Pseudomonadati</taxon>
        <taxon>Myxococcota</taxon>
        <taxon>Polyangia</taxon>
        <taxon>Polyangiales</taxon>
        <taxon>Polyangiaceae</taxon>
        <taxon>Polyangium</taxon>
    </lineage>
</organism>
<keyword evidence="3" id="KW-1185">Reference proteome</keyword>
<evidence type="ECO:0008006" key="4">
    <source>
        <dbReference type="Google" id="ProtNLM"/>
    </source>
</evidence>
<feature type="chain" id="PRO_5046154671" description="Outer membrane protein beta-barrel domain-containing protein" evidence="1">
    <location>
        <begin position="26"/>
        <end position="208"/>
    </location>
</feature>
<protein>
    <recommendedName>
        <fullName evidence="4">Outer membrane protein beta-barrel domain-containing protein</fullName>
    </recommendedName>
</protein>
<gene>
    <name evidence="2" type="ORF">POL67_37925</name>
</gene>
<accession>A0ABT5EZ96</accession>
<name>A0ABT5EZ96_9BACT</name>
<comment type="caution">
    <text evidence="2">The sequence shown here is derived from an EMBL/GenBank/DDBJ whole genome shotgun (WGS) entry which is preliminary data.</text>
</comment>
<proteinExistence type="predicted"/>
<feature type="signal peptide" evidence="1">
    <location>
        <begin position="1"/>
        <end position="25"/>
    </location>
</feature>
<sequence length="208" mass="22597">MMRISKATFACALVGALVWPAASHAQQVAPAPMPIQPGPSQATYMRYRGREVYWGTLGFGPRFSTLYNIPRGKFAMGGGAVIRMHPASYPSRPASYMPLEVELEIGYDRYLGENHYELSYGGSGLLMFASGKWQPYMVASVGRSLGVLDAGRDVRWYAGGGFGVGYRTRTFFLSTQVRGGGHFGPDTSPTGGAEGIIDVRLVGIFYVF</sequence>
<evidence type="ECO:0000256" key="1">
    <source>
        <dbReference type="SAM" id="SignalP"/>
    </source>
</evidence>
<evidence type="ECO:0000313" key="2">
    <source>
        <dbReference type="EMBL" id="MDC0747170.1"/>
    </source>
</evidence>
<dbReference type="Proteomes" id="UP001221411">
    <property type="component" value="Unassembled WGS sequence"/>
</dbReference>
<reference evidence="2 3" key="1">
    <citation type="submission" date="2022-11" db="EMBL/GenBank/DDBJ databases">
        <title>Minimal conservation of predation-associated metabolite biosynthetic gene clusters underscores biosynthetic potential of Myxococcota including descriptions for ten novel species: Archangium lansinium sp. nov., Myxococcus landrumus sp. nov., Nannocystis bai.</title>
        <authorList>
            <person name="Ahearne A."/>
            <person name="Stevens C."/>
            <person name="Dowd S."/>
        </authorList>
    </citation>
    <scope>NUCLEOTIDE SEQUENCE [LARGE SCALE GENOMIC DNA]</scope>
    <source>
        <strain evidence="2 3">RJM3</strain>
    </source>
</reference>
<evidence type="ECO:0000313" key="3">
    <source>
        <dbReference type="Proteomes" id="UP001221411"/>
    </source>
</evidence>
<keyword evidence="1" id="KW-0732">Signal</keyword>
<dbReference type="EMBL" id="JAQNDO010000001">
    <property type="protein sequence ID" value="MDC0747170.1"/>
    <property type="molecule type" value="Genomic_DNA"/>
</dbReference>
<dbReference type="RefSeq" id="WP_271925533.1">
    <property type="nucleotide sequence ID" value="NZ_JAQNDO010000001.1"/>
</dbReference>